<evidence type="ECO:0000313" key="5">
    <source>
        <dbReference type="Proteomes" id="UP000289758"/>
    </source>
</evidence>
<dbReference type="Proteomes" id="UP000289758">
    <property type="component" value="Unassembled WGS sequence"/>
</dbReference>
<dbReference type="CDD" id="cd06464">
    <property type="entry name" value="ACD_sHsps-like"/>
    <property type="match status" value="1"/>
</dbReference>
<dbReference type="PROSITE" id="PS01031">
    <property type="entry name" value="SHSP"/>
    <property type="match status" value="1"/>
</dbReference>
<dbReference type="Gene3D" id="2.60.40.790">
    <property type="match status" value="1"/>
</dbReference>
<reference evidence="4 5" key="1">
    <citation type="submission" date="2017-10" db="EMBL/GenBank/DDBJ databases">
        <title>Genomics of the genus Arcobacter.</title>
        <authorList>
            <person name="Perez-Cataluna A."/>
            <person name="Figueras M.J."/>
        </authorList>
    </citation>
    <scope>NUCLEOTIDE SEQUENCE [LARGE SCALE GENOMIC DNA]</scope>
    <source>
        <strain evidence="4 5">CECT 8441</strain>
    </source>
</reference>
<dbReference type="EMBL" id="PDKK01000001">
    <property type="protein sequence ID" value="RXK08531.1"/>
    <property type="molecule type" value="Genomic_DNA"/>
</dbReference>
<protein>
    <submittedName>
        <fullName evidence="4">Heat-shock protein Hsp20</fullName>
    </submittedName>
</protein>
<dbReference type="Pfam" id="PF00011">
    <property type="entry name" value="HSP20"/>
    <property type="match status" value="1"/>
</dbReference>
<dbReference type="InterPro" id="IPR002068">
    <property type="entry name" value="A-crystallin/Hsp20_dom"/>
</dbReference>
<accession>A0A4Q1AYQ6</accession>
<dbReference type="OrthoDB" id="9811615at2"/>
<dbReference type="InterPro" id="IPR008978">
    <property type="entry name" value="HSP20-like_chaperone"/>
</dbReference>
<dbReference type="RefSeq" id="WP_129086091.1">
    <property type="nucleotide sequence ID" value="NZ_CP053836.1"/>
</dbReference>
<dbReference type="PANTHER" id="PTHR11527">
    <property type="entry name" value="HEAT-SHOCK PROTEIN 20 FAMILY MEMBER"/>
    <property type="match status" value="1"/>
</dbReference>
<evidence type="ECO:0000256" key="2">
    <source>
        <dbReference type="RuleBase" id="RU003616"/>
    </source>
</evidence>
<comment type="caution">
    <text evidence="4">The sequence shown here is derived from an EMBL/GenBank/DDBJ whole genome shotgun (WGS) entry which is preliminary data.</text>
</comment>
<dbReference type="InterPro" id="IPR031107">
    <property type="entry name" value="Small_HSP"/>
</dbReference>
<proteinExistence type="inferred from homology"/>
<evidence type="ECO:0000313" key="4">
    <source>
        <dbReference type="EMBL" id="RXK08531.1"/>
    </source>
</evidence>
<sequence length="181" mass="21025">MNLSKLAPWNWFKNEQSANVNIIPENKTTLETKIPSRHHLTLHHELDELFNSFHRNLSSLFQPSQNNSFGTTMLKPFLDISSKDEKYLIQIELPGVEKKDINIHIENDMLIVEGEKKQESHKKEHDFYAVERVYGSFKRVLNLPNNANVEEITSSFKDGVLSIEIPKLQIEKKDIKKITIS</sequence>
<evidence type="ECO:0000259" key="3">
    <source>
        <dbReference type="PROSITE" id="PS01031"/>
    </source>
</evidence>
<organism evidence="4 5">
    <name type="scientific">Halarcobacter ebronensis</name>
    <dbReference type="NCBI Taxonomy" id="1462615"/>
    <lineage>
        <taxon>Bacteria</taxon>
        <taxon>Pseudomonadati</taxon>
        <taxon>Campylobacterota</taxon>
        <taxon>Epsilonproteobacteria</taxon>
        <taxon>Campylobacterales</taxon>
        <taxon>Arcobacteraceae</taxon>
        <taxon>Halarcobacter</taxon>
    </lineage>
</organism>
<comment type="similarity">
    <text evidence="1 2">Belongs to the small heat shock protein (HSP20) family.</text>
</comment>
<evidence type="ECO:0000256" key="1">
    <source>
        <dbReference type="PROSITE-ProRule" id="PRU00285"/>
    </source>
</evidence>
<keyword evidence="5" id="KW-1185">Reference proteome</keyword>
<name>A0A4Q1AYQ6_9BACT</name>
<dbReference type="AlphaFoldDB" id="A0A4Q1AYQ6"/>
<dbReference type="SUPFAM" id="SSF49764">
    <property type="entry name" value="HSP20-like chaperones"/>
    <property type="match status" value="1"/>
</dbReference>
<gene>
    <name evidence="4" type="ORF">CRV07_01655</name>
</gene>
<feature type="domain" description="SHSP" evidence="3">
    <location>
        <begin position="68"/>
        <end position="181"/>
    </location>
</feature>